<sequence>MSTGVAVAFSPLVYLSRYLTTSFWRGFFIALRSKKWSYRFAENRLFLHSLSESIQVGKCLQTFFSPIFNQAHRSFALGALSLNQFITLIYFPLLAAFSSVRIEPAAMRKPNSIATLKGNFYETYSRCRRRGGWS</sequence>
<evidence type="ECO:0000256" key="1">
    <source>
        <dbReference type="SAM" id="Phobius"/>
    </source>
</evidence>
<evidence type="ECO:0000313" key="3">
    <source>
        <dbReference type="Proteomes" id="UP000649232"/>
    </source>
</evidence>
<dbReference type="RefSeq" id="WP_198824493.1">
    <property type="nucleotide sequence ID" value="NZ_JAEILT010000012.1"/>
</dbReference>
<organism evidence="2 3">
    <name type="scientific">Paraglaciecola chathamensis</name>
    <dbReference type="NCBI Taxonomy" id="368405"/>
    <lineage>
        <taxon>Bacteria</taxon>
        <taxon>Pseudomonadati</taxon>
        <taxon>Pseudomonadota</taxon>
        <taxon>Gammaproteobacteria</taxon>
        <taxon>Alteromonadales</taxon>
        <taxon>Alteromonadaceae</taxon>
        <taxon>Paraglaciecola</taxon>
    </lineage>
</organism>
<reference evidence="2 3" key="1">
    <citation type="submission" date="2020-12" db="EMBL/GenBank/DDBJ databases">
        <title>Draft genome sequences of nine environmental bacterial isolates colonizing plastic.</title>
        <authorList>
            <person name="Borre I."/>
            <person name="Sonnenschein E.C."/>
        </authorList>
    </citation>
    <scope>NUCLEOTIDE SEQUENCE [LARGE SCALE GENOMIC DNA]</scope>
    <source>
        <strain evidence="2 3">IB30</strain>
    </source>
</reference>
<gene>
    <name evidence="2" type="ORF">JEU11_09430</name>
</gene>
<evidence type="ECO:0000313" key="2">
    <source>
        <dbReference type="EMBL" id="MBJ2136671.1"/>
    </source>
</evidence>
<keyword evidence="1" id="KW-0472">Membrane</keyword>
<proteinExistence type="predicted"/>
<feature type="transmembrane region" description="Helical" evidence="1">
    <location>
        <begin position="75"/>
        <end position="97"/>
    </location>
</feature>
<keyword evidence="1" id="KW-0812">Transmembrane</keyword>
<name>A0ABS0WDV9_9ALTE</name>
<dbReference type="EMBL" id="JAEILT010000012">
    <property type="protein sequence ID" value="MBJ2136671.1"/>
    <property type="molecule type" value="Genomic_DNA"/>
</dbReference>
<accession>A0ABS0WDV9</accession>
<keyword evidence="1" id="KW-1133">Transmembrane helix</keyword>
<dbReference type="Proteomes" id="UP000649232">
    <property type="component" value="Unassembled WGS sequence"/>
</dbReference>
<comment type="caution">
    <text evidence="2">The sequence shown here is derived from an EMBL/GenBank/DDBJ whole genome shotgun (WGS) entry which is preliminary data.</text>
</comment>
<feature type="transmembrane region" description="Helical" evidence="1">
    <location>
        <begin position="12"/>
        <end position="31"/>
    </location>
</feature>
<protein>
    <submittedName>
        <fullName evidence="2">Uncharacterized protein</fullName>
    </submittedName>
</protein>